<feature type="compositionally biased region" description="Low complexity" evidence="6">
    <location>
        <begin position="302"/>
        <end position="313"/>
    </location>
</feature>
<evidence type="ECO:0000256" key="2">
    <source>
        <dbReference type="ARBA" id="ARBA00022723"/>
    </source>
</evidence>
<dbReference type="JaponicusDB" id="SJAG_04391">
    <property type="gene designation" value="glo3"/>
</dbReference>
<feature type="compositionally biased region" description="Polar residues" evidence="6">
    <location>
        <begin position="209"/>
        <end position="224"/>
    </location>
</feature>
<organism evidence="8 10">
    <name type="scientific">Schizosaccharomyces japonicus (strain yFS275 / FY16936)</name>
    <name type="common">Fission yeast</name>
    <dbReference type="NCBI Taxonomy" id="402676"/>
    <lineage>
        <taxon>Eukaryota</taxon>
        <taxon>Fungi</taxon>
        <taxon>Dikarya</taxon>
        <taxon>Ascomycota</taxon>
        <taxon>Taphrinomycotina</taxon>
        <taxon>Schizosaccharomycetes</taxon>
        <taxon>Schizosaccharomycetales</taxon>
        <taxon>Schizosaccharomycetaceae</taxon>
        <taxon>Schizosaccharomyces</taxon>
    </lineage>
</organism>
<evidence type="ECO:0000313" key="10">
    <source>
        <dbReference type="Proteomes" id="UP000001744"/>
    </source>
</evidence>
<feature type="compositionally biased region" description="Polar residues" evidence="6">
    <location>
        <begin position="177"/>
        <end position="189"/>
    </location>
</feature>
<dbReference type="GO" id="GO:0048205">
    <property type="term" value="P:COPI coating of Golgi vesicle"/>
    <property type="evidence" value="ECO:0000318"/>
    <property type="project" value="GO_Central"/>
</dbReference>
<dbReference type="GO" id="GO:0008270">
    <property type="term" value="F:zinc ion binding"/>
    <property type="evidence" value="ECO:0007669"/>
    <property type="project" value="UniProtKB-KW"/>
</dbReference>
<evidence type="ECO:0000256" key="1">
    <source>
        <dbReference type="ARBA" id="ARBA00022468"/>
    </source>
</evidence>
<evidence type="ECO:0000259" key="7">
    <source>
        <dbReference type="PROSITE" id="PS50115"/>
    </source>
</evidence>
<dbReference type="VEuPathDB" id="FungiDB:SJAG_04391"/>
<dbReference type="InterPro" id="IPR037278">
    <property type="entry name" value="ARFGAP/RecO"/>
</dbReference>
<reference evidence="8 10" key="1">
    <citation type="journal article" date="2011" name="Science">
        <title>Comparative functional genomics of the fission yeasts.</title>
        <authorList>
            <person name="Rhind N."/>
            <person name="Chen Z."/>
            <person name="Yassour M."/>
            <person name="Thompson D.A."/>
            <person name="Haas B.J."/>
            <person name="Habib N."/>
            <person name="Wapinski I."/>
            <person name="Roy S."/>
            <person name="Lin M.F."/>
            <person name="Heiman D.I."/>
            <person name="Young S.K."/>
            <person name="Furuya K."/>
            <person name="Guo Y."/>
            <person name="Pidoux A."/>
            <person name="Chen H.M."/>
            <person name="Robbertse B."/>
            <person name="Goldberg J.M."/>
            <person name="Aoki K."/>
            <person name="Bayne E.H."/>
            <person name="Berlin A.M."/>
            <person name="Desjardins C.A."/>
            <person name="Dobbs E."/>
            <person name="Dukaj L."/>
            <person name="Fan L."/>
            <person name="FitzGerald M.G."/>
            <person name="French C."/>
            <person name="Gujja S."/>
            <person name="Hansen K."/>
            <person name="Keifenheim D."/>
            <person name="Levin J.Z."/>
            <person name="Mosher R.A."/>
            <person name="Mueller C.A."/>
            <person name="Pfiffner J."/>
            <person name="Priest M."/>
            <person name="Russ C."/>
            <person name="Smialowska A."/>
            <person name="Swoboda P."/>
            <person name="Sykes S.M."/>
            <person name="Vaughn M."/>
            <person name="Vengrova S."/>
            <person name="Yoder R."/>
            <person name="Zeng Q."/>
            <person name="Allshire R."/>
            <person name="Baulcombe D."/>
            <person name="Birren B.W."/>
            <person name="Brown W."/>
            <person name="Ekwall K."/>
            <person name="Kellis M."/>
            <person name="Leatherwood J."/>
            <person name="Levin H."/>
            <person name="Margalit H."/>
            <person name="Martienssen R."/>
            <person name="Nieduszynski C.A."/>
            <person name="Spatafora J.W."/>
            <person name="Friedman N."/>
            <person name="Dalgaard J.Z."/>
            <person name="Baumann P."/>
            <person name="Niki H."/>
            <person name="Regev A."/>
            <person name="Nusbaum C."/>
        </authorList>
    </citation>
    <scope>NUCLEOTIDE SEQUENCE [LARGE SCALE GENOMIC DNA]</scope>
    <source>
        <strain evidence="10">yFS275 / FY16936</strain>
    </source>
</reference>
<protein>
    <submittedName>
        <fullName evidence="8">ARF GTPase activating protein</fullName>
    </submittedName>
</protein>
<proteinExistence type="predicted"/>
<feature type="compositionally biased region" description="Low complexity" evidence="6">
    <location>
        <begin position="229"/>
        <end position="247"/>
    </location>
</feature>
<dbReference type="PANTHER" id="PTHR45686">
    <property type="entry name" value="ADP-RIBOSYLATION FACTOR GTPASE ACTIVATING PROTEIN 3, ISOFORM H-RELATED"/>
    <property type="match status" value="1"/>
</dbReference>
<dbReference type="HOGENOM" id="CLU_023062_7_0_1"/>
<dbReference type="OMA" id="PANQVCF"/>
<dbReference type="GO" id="GO:0005096">
    <property type="term" value="F:GTPase activator activity"/>
    <property type="evidence" value="ECO:0007669"/>
    <property type="project" value="UniProtKB-KW"/>
</dbReference>
<dbReference type="PANTHER" id="PTHR45686:SF4">
    <property type="entry name" value="ADP-RIBOSYLATION FACTOR GTPASE ACTIVATING PROTEIN 3, ISOFORM H"/>
    <property type="match status" value="1"/>
</dbReference>
<evidence type="ECO:0000313" key="9">
    <source>
        <dbReference type="JaponicusDB" id="SJAG_04391"/>
    </source>
</evidence>
<dbReference type="Pfam" id="PF01412">
    <property type="entry name" value="ArfGap"/>
    <property type="match status" value="1"/>
</dbReference>
<feature type="region of interest" description="Disordered" evidence="6">
    <location>
        <begin position="269"/>
        <end position="341"/>
    </location>
</feature>
<dbReference type="Gene3D" id="1.10.220.150">
    <property type="entry name" value="Arf GTPase activating protein"/>
    <property type="match status" value="1"/>
</dbReference>
<dbReference type="InterPro" id="IPR001164">
    <property type="entry name" value="ArfGAP_dom"/>
</dbReference>
<keyword evidence="10" id="KW-1185">Reference proteome</keyword>
<dbReference type="PRINTS" id="PR00405">
    <property type="entry name" value="REVINTRACTNG"/>
</dbReference>
<dbReference type="SMART" id="SM00105">
    <property type="entry name" value="ArfGap"/>
    <property type="match status" value="1"/>
</dbReference>
<keyword evidence="4" id="KW-0862">Zinc</keyword>
<evidence type="ECO:0000313" key="8">
    <source>
        <dbReference type="EMBL" id="EEB09207.1"/>
    </source>
</evidence>
<evidence type="ECO:0000256" key="3">
    <source>
        <dbReference type="ARBA" id="ARBA00022771"/>
    </source>
</evidence>
<gene>
    <name evidence="9" type="primary">glo3</name>
    <name evidence="8" type="ORF">SJAG_04391</name>
</gene>
<dbReference type="CDD" id="cd08831">
    <property type="entry name" value="ArfGap_ArfGap2_3_like"/>
    <property type="match status" value="1"/>
</dbReference>
<dbReference type="GO" id="GO:0000139">
    <property type="term" value="C:Golgi membrane"/>
    <property type="evidence" value="ECO:0007669"/>
    <property type="project" value="GOC"/>
</dbReference>
<dbReference type="GeneID" id="7050942"/>
<dbReference type="PROSITE" id="PS50115">
    <property type="entry name" value="ARFGAP"/>
    <property type="match status" value="1"/>
</dbReference>
<feature type="region of interest" description="Disordered" evidence="6">
    <location>
        <begin position="398"/>
        <end position="448"/>
    </location>
</feature>
<feature type="compositionally biased region" description="Polar residues" evidence="6">
    <location>
        <begin position="419"/>
        <end position="430"/>
    </location>
</feature>
<keyword evidence="2" id="KW-0479">Metal-binding</keyword>
<name>B6K6Q3_SCHJY</name>
<keyword evidence="1" id="KW-0343">GTPase activation</keyword>
<dbReference type="RefSeq" id="XP_002175500.1">
    <property type="nucleotide sequence ID" value="XM_002175464.2"/>
</dbReference>
<dbReference type="InterPro" id="IPR038508">
    <property type="entry name" value="ArfGAP_dom_sf"/>
</dbReference>
<evidence type="ECO:0000256" key="4">
    <source>
        <dbReference type="ARBA" id="ARBA00022833"/>
    </source>
</evidence>
<dbReference type="OrthoDB" id="983479at2759"/>
<keyword evidence="3 5" id="KW-0863">Zinc-finger</keyword>
<dbReference type="EMBL" id="KE651167">
    <property type="protein sequence ID" value="EEB09207.1"/>
    <property type="molecule type" value="Genomic_DNA"/>
</dbReference>
<accession>B6K6Q3</accession>
<dbReference type="AlphaFoldDB" id="B6K6Q3"/>
<feature type="compositionally biased region" description="Polar residues" evidence="6">
    <location>
        <begin position="329"/>
        <end position="341"/>
    </location>
</feature>
<feature type="region of interest" description="Disordered" evidence="6">
    <location>
        <begin position="167"/>
        <end position="254"/>
    </location>
</feature>
<sequence>MTATKEESKKVLEWLRSQKDNKICFDCGSKNPTWSSATFGLFICLDCSAVHRNMGVHISFVRSTVLDSWSYSQLRIMRVGGNGNAKRYFKEHGGLASLNSKDPTVKYTSRAAKSYKEELKRLAKEDEIQHPDILDFAVASAAGAAASSTPADDDDDFFAAWDKPAIAKPSSSSSAARTSNDPEPSSTASAAPVNLLDDIPAAPSEDSVALSSTAPSTGVKTTPSAIPARSVQSSRSSKLRSNASSSRTKNRKLGVKRLDVDADFDEFEKAFSSSPAEKASAPQEKAKGSVAKPSVVADSLKSKMATASTASKKTTTKQEKHSTAPGFSRASSTDSSKSGSVAQLDASFSRLGFGQFAAAAKARAQAQAKARELKKKEAEVTTFARERFASQKAISSDQYFGRGSYDPEAEKEAQERLASFSNANAISSKQYFGEPENESDEELGGNNEQEFVNSEFFRQVAETTVKDLENLKDSLQHGAEKFQGFLQNLSSRYDF</sequence>
<feature type="domain" description="Arf-GAP" evidence="7">
    <location>
        <begin position="9"/>
        <end position="128"/>
    </location>
</feature>
<dbReference type="STRING" id="402676.B6K6Q3"/>
<dbReference type="eggNOG" id="KOG0706">
    <property type="taxonomic scope" value="Eukaryota"/>
</dbReference>
<evidence type="ECO:0000256" key="6">
    <source>
        <dbReference type="SAM" id="MobiDB-lite"/>
    </source>
</evidence>
<dbReference type="SUPFAM" id="SSF57863">
    <property type="entry name" value="ArfGap/RecO-like zinc finger"/>
    <property type="match status" value="1"/>
</dbReference>
<dbReference type="Proteomes" id="UP000001744">
    <property type="component" value="Unassembled WGS sequence"/>
</dbReference>
<feature type="compositionally biased region" description="Low complexity" evidence="6">
    <location>
        <begin position="167"/>
        <end position="176"/>
    </location>
</feature>
<evidence type="ECO:0000256" key="5">
    <source>
        <dbReference type="PROSITE-ProRule" id="PRU00288"/>
    </source>
</evidence>